<dbReference type="Proteomes" id="UP000050795">
    <property type="component" value="Unassembled WGS sequence"/>
</dbReference>
<evidence type="ECO:0000313" key="2">
    <source>
        <dbReference type="WBParaSite" id="TREG1_144280.1"/>
    </source>
</evidence>
<organism evidence="1 2">
    <name type="scientific">Trichobilharzia regenti</name>
    <name type="common">Nasal bird schistosome</name>
    <dbReference type="NCBI Taxonomy" id="157069"/>
    <lineage>
        <taxon>Eukaryota</taxon>
        <taxon>Metazoa</taxon>
        <taxon>Spiralia</taxon>
        <taxon>Lophotrochozoa</taxon>
        <taxon>Platyhelminthes</taxon>
        <taxon>Trematoda</taxon>
        <taxon>Digenea</taxon>
        <taxon>Strigeidida</taxon>
        <taxon>Schistosomatoidea</taxon>
        <taxon>Schistosomatidae</taxon>
        <taxon>Trichobilharzia</taxon>
    </lineage>
</organism>
<sequence>MDSRKMLCDQLRAIESKIEGCQQNDESYDMYVNEMNSLTETIQSQTQQISDAGVRSSTDAGGCCGVAASDPDCQILSCRLVQ</sequence>
<keyword evidence="1" id="KW-1185">Reference proteome</keyword>
<name>A0AA85JDM0_TRIRE</name>
<protein>
    <submittedName>
        <fullName evidence="2">Uncharacterized protein</fullName>
    </submittedName>
</protein>
<dbReference type="AlphaFoldDB" id="A0AA85JDM0"/>
<reference evidence="2" key="2">
    <citation type="submission" date="2023-11" db="UniProtKB">
        <authorList>
            <consortium name="WormBaseParasite"/>
        </authorList>
    </citation>
    <scope>IDENTIFICATION</scope>
</reference>
<accession>A0AA85JDM0</accession>
<dbReference type="WBParaSite" id="TREG1_144280.1">
    <property type="protein sequence ID" value="TREG1_144280.1"/>
    <property type="gene ID" value="TREG1_144280"/>
</dbReference>
<proteinExistence type="predicted"/>
<reference evidence="1" key="1">
    <citation type="submission" date="2022-06" db="EMBL/GenBank/DDBJ databases">
        <authorList>
            <person name="Berger JAMES D."/>
            <person name="Berger JAMES D."/>
        </authorList>
    </citation>
    <scope>NUCLEOTIDE SEQUENCE [LARGE SCALE GENOMIC DNA]</scope>
</reference>
<evidence type="ECO:0000313" key="1">
    <source>
        <dbReference type="Proteomes" id="UP000050795"/>
    </source>
</evidence>